<evidence type="ECO:0000313" key="1">
    <source>
        <dbReference type="EMBL" id="SVB81886.1"/>
    </source>
</evidence>
<reference evidence="1" key="1">
    <citation type="submission" date="2018-05" db="EMBL/GenBank/DDBJ databases">
        <authorList>
            <person name="Lanie J.A."/>
            <person name="Ng W.-L."/>
            <person name="Kazmierczak K.M."/>
            <person name="Andrzejewski T.M."/>
            <person name="Davidsen T.M."/>
            <person name="Wayne K.J."/>
            <person name="Tettelin H."/>
            <person name="Glass J.I."/>
            <person name="Rusch D."/>
            <person name="Podicherti R."/>
            <person name="Tsui H.-C.T."/>
            <person name="Winkler M.E."/>
        </authorList>
    </citation>
    <scope>NUCLEOTIDE SEQUENCE</scope>
</reference>
<evidence type="ECO:0008006" key="2">
    <source>
        <dbReference type="Google" id="ProtNLM"/>
    </source>
</evidence>
<organism evidence="1">
    <name type="scientific">marine metagenome</name>
    <dbReference type="NCBI Taxonomy" id="408172"/>
    <lineage>
        <taxon>unclassified sequences</taxon>
        <taxon>metagenomes</taxon>
        <taxon>ecological metagenomes</taxon>
    </lineage>
</organism>
<name>A0A382H3J1_9ZZZZ</name>
<protein>
    <recommendedName>
        <fullName evidence="2">MoaD/ThiS family protein</fullName>
    </recommendedName>
</protein>
<dbReference type="AlphaFoldDB" id="A0A382H3J1"/>
<dbReference type="InterPro" id="IPR053833">
    <property type="entry name" value="SAMP2"/>
</dbReference>
<sequence length="80" mass="8303">MISVKPERQWLHVKRRVTVGGEEREVKLAAGATASELIDALGLHPDGVLVLAEGEPLQPVALTSALPDGGIRVVLVASGG</sequence>
<dbReference type="SUPFAM" id="SSF54285">
    <property type="entry name" value="MoaD/ThiS"/>
    <property type="match status" value="1"/>
</dbReference>
<dbReference type="Pfam" id="PF21965">
    <property type="entry name" value="SAMP2"/>
    <property type="match status" value="1"/>
</dbReference>
<proteinExistence type="predicted"/>
<dbReference type="EMBL" id="UINC01058983">
    <property type="protein sequence ID" value="SVB81886.1"/>
    <property type="molecule type" value="Genomic_DNA"/>
</dbReference>
<dbReference type="Gene3D" id="3.10.20.30">
    <property type="match status" value="1"/>
</dbReference>
<dbReference type="InterPro" id="IPR012675">
    <property type="entry name" value="Beta-grasp_dom_sf"/>
</dbReference>
<accession>A0A382H3J1</accession>
<gene>
    <name evidence="1" type="ORF">METZ01_LOCUS234740</name>
</gene>
<dbReference type="InterPro" id="IPR016155">
    <property type="entry name" value="Mopterin_synth/thiamin_S_b"/>
</dbReference>